<proteinExistence type="inferred from homology"/>
<dbReference type="Gene3D" id="3.30.420.40">
    <property type="match status" value="2"/>
</dbReference>
<evidence type="ECO:0000256" key="3">
    <source>
        <dbReference type="ARBA" id="ARBA00022694"/>
    </source>
</evidence>
<dbReference type="EC" id="2.3.1.234" evidence="8"/>
<dbReference type="Proteomes" id="UP000291269">
    <property type="component" value="Unassembled WGS sequence"/>
</dbReference>
<comment type="catalytic activity">
    <reaction evidence="7 8">
        <text>L-threonylcarbamoyladenylate + adenosine(37) in tRNA = N(6)-L-threonylcarbamoyladenosine(37) in tRNA + AMP + H(+)</text>
        <dbReference type="Rhea" id="RHEA:37059"/>
        <dbReference type="Rhea" id="RHEA-COMP:10162"/>
        <dbReference type="Rhea" id="RHEA-COMP:10163"/>
        <dbReference type="ChEBI" id="CHEBI:15378"/>
        <dbReference type="ChEBI" id="CHEBI:73682"/>
        <dbReference type="ChEBI" id="CHEBI:74411"/>
        <dbReference type="ChEBI" id="CHEBI:74418"/>
        <dbReference type="ChEBI" id="CHEBI:456215"/>
        <dbReference type="EC" id="2.3.1.234"/>
    </reaction>
</comment>
<feature type="binding site" evidence="8">
    <location>
        <position position="129"/>
    </location>
    <ligand>
        <name>Fe cation</name>
        <dbReference type="ChEBI" id="CHEBI:24875"/>
    </ligand>
</feature>
<reference evidence="10 11" key="1">
    <citation type="journal article" date="2019" name="Gut">
        <title>Antibiotics-induced monodominance of a novel gut bacterial order.</title>
        <authorList>
            <person name="Hildebrand F."/>
            <person name="Moitinho-Silva L."/>
            <person name="Blasche S."/>
            <person name="Jahn M.T."/>
            <person name="Gossmann T.I."/>
            <person name="Heuerta-Cepas J."/>
            <person name="Hercog R."/>
            <person name="Luetge M."/>
            <person name="Bahram M."/>
            <person name="Pryszlak A."/>
            <person name="Alves R.J."/>
            <person name="Waszak S.M."/>
            <person name="Zhu A."/>
            <person name="Ye L."/>
            <person name="Costea P.I."/>
            <person name="Aalvink S."/>
            <person name="Belzer C."/>
            <person name="Forslund S.K."/>
            <person name="Sunagawa S."/>
            <person name="Hentschel U."/>
            <person name="Merten C."/>
            <person name="Patil K.R."/>
            <person name="Benes V."/>
            <person name="Bork P."/>
        </authorList>
    </citation>
    <scope>NUCLEOTIDE SEQUENCE [LARGE SCALE GENOMIC DNA]</scope>
    <source>
        <strain evidence="10 11">HDS1380</strain>
    </source>
</reference>
<organism evidence="10 11">
    <name type="scientific">Candidatus Borkfalkia ceftriaxoniphila</name>
    <dbReference type="NCBI Taxonomy" id="2508949"/>
    <lineage>
        <taxon>Bacteria</taxon>
        <taxon>Bacillati</taxon>
        <taxon>Bacillota</taxon>
        <taxon>Clostridia</taxon>
        <taxon>Christensenellales</taxon>
        <taxon>Christensenellaceae</taxon>
        <taxon>Candidatus Borkfalkia</taxon>
    </lineage>
</organism>
<evidence type="ECO:0000256" key="7">
    <source>
        <dbReference type="ARBA" id="ARBA00048117"/>
    </source>
</evidence>
<dbReference type="RefSeq" id="WP_129225267.1">
    <property type="nucleotide sequence ID" value="NZ_SDOZ01000002.1"/>
</dbReference>
<dbReference type="SUPFAM" id="SSF53067">
    <property type="entry name" value="Actin-like ATPase domain"/>
    <property type="match status" value="2"/>
</dbReference>
<comment type="similarity">
    <text evidence="8">Belongs to the KAE1 / TsaD family.</text>
</comment>
<dbReference type="GO" id="GO:0002949">
    <property type="term" value="P:tRNA threonylcarbamoyladenosine modification"/>
    <property type="evidence" value="ECO:0007669"/>
    <property type="project" value="UniProtKB-UniRule"/>
</dbReference>
<dbReference type="AlphaFoldDB" id="A0A4Q2KFI5"/>
<dbReference type="CDD" id="cd24133">
    <property type="entry name" value="ASKHA_NBD_TsaD_bac"/>
    <property type="match status" value="1"/>
</dbReference>
<sequence length="352" mass="37145">MTYSEKTARVSLKDAPLILGIESSCDETAAAIVRGRTLLSDEIISSASVQAEYGGVVPEIASRAHTEAIDEVVRRALKNAGVSLGEVDAVAVTYGAGLMGALLVGLSFAKSLAFTLGVPLLGVNHIRGHMAAAYLADPALEPPFVTLLASGGHTAILYTQSYDSFTILGSTRDDAAGEAFDKAARVLGLPYPGGPNIERLAREGENNIVFPKMLKGESGYEFSYSGLKTAVINYCHTKEQKGEPICRADVAASFQASAVNVLVERAVRAAKEYKVNTIAAGGGVVANGYLRERLQSACGEAGLKLILPEKRYCTDNAAMIAAEGLVQYRRRNFAPLSLNAAAHIPLGKKGKQ</sequence>
<dbReference type="InterPro" id="IPR017860">
    <property type="entry name" value="Peptidase_M22_CS"/>
</dbReference>
<comment type="subcellular location">
    <subcellularLocation>
        <location evidence="8">Cytoplasm</location>
    </subcellularLocation>
</comment>
<keyword evidence="11" id="KW-1185">Reference proteome</keyword>
<feature type="binding site" evidence="8">
    <location>
        <position position="287"/>
    </location>
    <ligand>
        <name>substrate</name>
    </ligand>
</feature>
<gene>
    <name evidence="8 10" type="primary">tsaD</name>
    <name evidence="10" type="ORF">ESZ91_06385</name>
</gene>
<dbReference type="InterPro" id="IPR022450">
    <property type="entry name" value="TsaD"/>
</dbReference>
<evidence type="ECO:0000256" key="1">
    <source>
        <dbReference type="ARBA" id="ARBA00022490"/>
    </source>
</evidence>
<dbReference type="PRINTS" id="PR00789">
    <property type="entry name" value="OSIALOPTASE"/>
</dbReference>
<dbReference type="HAMAP" id="MF_01445">
    <property type="entry name" value="TsaD"/>
    <property type="match status" value="1"/>
</dbReference>
<dbReference type="GO" id="GO:0005506">
    <property type="term" value="F:iron ion binding"/>
    <property type="evidence" value="ECO:0007669"/>
    <property type="project" value="UniProtKB-UniRule"/>
</dbReference>
<evidence type="ECO:0000313" key="10">
    <source>
        <dbReference type="EMBL" id="RXZ62013.1"/>
    </source>
</evidence>
<dbReference type="InterPro" id="IPR043129">
    <property type="entry name" value="ATPase_NBD"/>
</dbReference>
<dbReference type="InterPro" id="IPR000905">
    <property type="entry name" value="Gcp-like_dom"/>
</dbReference>
<keyword evidence="2 8" id="KW-0808">Transferase</keyword>
<feature type="binding site" evidence="8">
    <location>
        <position position="315"/>
    </location>
    <ligand>
        <name>Fe cation</name>
        <dbReference type="ChEBI" id="CHEBI:24875"/>
    </ligand>
</feature>
<keyword evidence="1 8" id="KW-0963">Cytoplasm</keyword>
<dbReference type="Pfam" id="PF00814">
    <property type="entry name" value="TsaD"/>
    <property type="match status" value="1"/>
</dbReference>
<evidence type="ECO:0000259" key="9">
    <source>
        <dbReference type="Pfam" id="PF00814"/>
    </source>
</evidence>
<dbReference type="PANTHER" id="PTHR11735:SF6">
    <property type="entry name" value="TRNA N6-ADENOSINE THREONYLCARBAMOYLTRANSFERASE, MITOCHONDRIAL"/>
    <property type="match status" value="1"/>
</dbReference>
<evidence type="ECO:0000256" key="4">
    <source>
        <dbReference type="ARBA" id="ARBA00022723"/>
    </source>
</evidence>
<comment type="caution">
    <text evidence="10">The sequence shown here is derived from an EMBL/GenBank/DDBJ whole genome shotgun (WGS) entry which is preliminary data.</text>
</comment>
<dbReference type="InterPro" id="IPR017861">
    <property type="entry name" value="KAE1/TsaD"/>
</dbReference>
<feature type="binding site" evidence="8">
    <location>
        <begin position="148"/>
        <end position="152"/>
    </location>
    <ligand>
        <name>substrate</name>
    </ligand>
</feature>
<accession>A0A4Q2KFI5</accession>
<keyword evidence="6 8" id="KW-0012">Acyltransferase</keyword>
<comment type="function">
    <text evidence="8">Required for the formation of a threonylcarbamoyl group on adenosine at position 37 (t(6)A37) in tRNAs that read codons beginning with adenine. Is involved in the transfer of the threonylcarbamoyl moiety of threonylcarbamoyl-AMP (TC-AMP) to the N6 group of A37, together with TsaE and TsaB. TsaD likely plays a direct catalytic role in this reaction.</text>
</comment>
<dbReference type="NCBIfam" id="TIGR00329">
    <property type="entry name" value="gcp_kae1"/>
    <property type="match status" value="1"/>
</dbReference>
<dbReference type="FunFam" id="3.30.420.40:FF:000040">
    <property type="entry name" value="tRNA N6-adenosine threonylcarbamoyltransferase"/>
    <property type="match status" value="1"/>
</dbReference>
<keyword evidence="5 8" id="KW-0408">Iron</keyword>
<keyword evidence="4 8" id="KW-0479">Metal-binding</keyword>
<feature type="binding site" evidence="8">
    <location>
        <position position="181"/>
    </location>
    <ligand>
        <name>substrate</name>
    </ligand>
</feature>
<dbReference type="GO" id="GO:0005737">
    <property type="term" value="C:cytoplasm"/>
    <property type="evidence" value="ECO:0007669"/>
    <property type="project" value="UniProtKB-SubCell"/>
</dbReference>
<dbReference type="NCBIfam" id="TIGR03723">
    <property type="entry name" value="T6A_TsaD_YgjD"/>
    <property type="match status" value="1"/>
</dbReference>
<evidence type="ECO:0000313" key="11">
    <source>
        <dbReference type="Proteomes" id="UP000291269"/>
    </source>
</evidence>
<evidence type="ECO:0000256" key="2">
    <source>
        <dbReference type="ARBA" id="ARBA00022679"/>
    </source>
</evidence>
<evidence type="ECO:0000256" key="8">
    <source>
        <dbReference type="HAMAP-Rule" id="MF_01445"/>
    </source>
</evidence>
<feature type="domain" description="Gcp-like" evidence="9">
    <location>
        <begin position="38"/>
        <end position="321"/>
    </location>
</feature>
<dbReference type="PROSITE" id="PS01016">
    <property type="entry name" value="GLYCOPROTEASE"/>
    <property type="match status" value="1"/>
</dbReference>
<feature type="binding site" evidence="8">
    <location>
        <position position="194"/>
    </location>
    <ligand>
        <name>substrate</name>
    </ligand>
</feature>
<comment type="cofactor">
    <cofactor evidence="8">
        <name>Fe(2+)</name>
        <dbReference type="ChEBI" id="CHEBI:29033"/>
    </cofactor>
    <text evidence="8">Binds 1 Fe(2+) ion per subunit.</text>
</comment>
<name>A0A4Q2KFI5_9FIRM</name>
<dbReference type="EMBL" id="SDOZ01000002">
    <property type="protein sequence ID" value="RXZ62013.1"/>
    <property type="molecule type" value="Genomic_DNA"/>
</dbReference>
<keyword evidence="3 8" id="KW-0819">tRNA processing</keyword>
<evidence type="ECO:0000256" key="5">
    <source>
        <dbReference type="ARBA" id="ARBA00023004"/>
    </source>
</evidence>
<feature type="binding site" evidence="8">
    <location>
        <position position="198"/>
    </location>
    <ligand>
        <name>substrate</name>
    </ligand>
</feature>
<protein>
    <recommendedName>
        <fullName evidence="8">tRNA N6-adenosine threonylcarbamoyltransferase</fullName>
        <ecNumber evidence="8">2.3.1.234</ecNumber>
    </recommendedName>
    <alternativeName>
        <fullName evidence="8">N6-L-threonylcarbamoyladenine synthase</fullName>
        <shortName evidence="8">t(6)A synthase</shortName>
    </alternativeName>
    <alternativeName>
        <fullName evidence="8">t(6)A37 threonylcarbamoyladenosine biosynthesis protein TsaD</fullName>
    </alternativeName>
    <alternativeName>
        <fullName evidence="8">tRNA threonylcarbamoyladenosine biosynthesis protein TsaD</fullName>
    </alternativeName>
</protein>
<feature type="binding site" evidence="8">
    <location>
        <position position="125"/>
    </location>
    <ligand>
        <name>Fe cation</name>
        <dbReference type="ChEBI" id="CHEBI:24875"/>
    </ligand>
</feature>
<dbReference type="OrthoDB" id="9806197at2"/>
<dbReference type="PANTHER" id="PTHR11735">
    <property type="entry name" value="TRNA N6-ADENOSINE THREONYLCARBAMOYLTRANSFERASE"/>
    <property type="match status" value="1"/>
</dbReference>
<evidence type="ECO:0000256" key="6">
    <source>
        <dbReference type="ARBA" id="ARBA00023315"/>
    </source>
</evidence>
<dbReference type="GO" id="GO:0061711">
    <property type="term" value="F:tRNA N(6)-L-threonylcarbamoyladenine synthase activity"/>
    <property type="evidence" value="ECO:0007669"/>
    <property type="project" value="UniProtKB-EC"/>
</dbReference>